<dbReference type="InterPro" id="IPR003313">
    <property type="entry name" value="AraC-bd"/>
</dbReference>
<reference evidence="5" key="1">
    <citation type="submission" date="2022-11" db="EMBL/GenBank/DDBJ databases">
        <title>Draft genome sequence of Sellimonas catena strain 12EGH17.</title>
        <authorList>
            <person name="Atsushi H."/>
            <person name="Moriya O."/>
            <person name="Mitsuo S."/>
        </authorList>
    </citation>
    <scope>NUCLEOTIDE SEQUENCE</scope>
    <source>
        <strain evidence="5">12EGH17</strain>
    </source>
</reference>
<dbReference type="GO" id="GO:0003700">
    <property type="term" value="F:DNA-binding transcription factor activity"/>
    <property type="evidence" value="ECO:0007669"/>
    <property type="project" value="InterPro"/>
</dbReference>
<reference evidence="6 8" key="5">
    <citation type="journal article" date="2023" name="Int. J. Syst. Evol. Microbiol.">
        <title>Sellimonas catena sp. nov., isolated from human faeces.</title>
        <authorList>
            <person name="Hisatomi A."/>
            <person name="Ohkuma M."/>
            <person name="Sakamoto M."/>
        </authorList>
    </citation>
    <scope>NUCLEOTIDE SEQUENCE</scope>
    <source>
        <strain evidence="5 8">12EGH17</strain>
        <strain evidence="6">18CBH55</strain>
    </source>
</reference>
<evidence type="ECO:0000259" key="4">
    <source>
        <dbReference type="PROSITE" id="PS01124"/>
    </source>
</evidence>
<organism evidence="6 7">
    <name type="scientific">Sellimonas catena</name>
    <dbReference type="NCBI Taxonomy" id="2994035"/>
    <lineage>
        <taxon>Bacteria</taxon>
        <taxon>Bacillati</taxon>
        <taxon>Bacillota</taxon>
        <taxon>Clostridia</taxon>
        <taxon>Lachnospirales</taxon>
        <taxon>Lachnospiraceae</taxon>
        <taxon>Sellimonas</taxon>
    </lineage>
</organism>
<evidence type="ECO:0000313" key="8">
    <source>
        <dbReference type="Proteomes" id="UP001145145"/>
    </source>
</evidence>
<dbReference type="PANTHER" id="PTHR43280:SF2">
    <property type="entry name" value="HTH-TYPE TRANSCRIPTIONAL REGULATOR EXSA"/>
    <property type="match status" value="1"/>
</dbReference>
<dbReference type="Proteomes" id="UP001145145">
    <property type="component" value="Unassembled WGS sequence"/>
</dbReference>
<keyword evidence="1" id="KW-0805">Transcription regulation</keyword>
<dbReference type="InterPro" id="IPR014710">
    <property type="entry name" value="RmlC-like_jellyroll"/>
</dbReference>
<dbReference type="CDD" id="cd02209">
    <property type="entry name" value="cupin_XRE_C"/>
    <property type="match status" value="1"/>
</dbReference>
<dbReference type="Proteomes" id="UP001145094">
    <property type="component" value="Unassembled WGS sequence"/>
</dbReference>
<evidence type="ECO:0000256" key="3">
    <source>
        <dbReference type="ARBA" id="ARBA00023163"/>
    </source>
</evidence>
<dbReference type="Gene3D" id="2.60.120.10">
    <property type="entry name" value="Jelly Rolls"/>
    <property type="match status" value="1"/>
</dbReference>
<name>A0A9W6CFX0_9FIRM</name>
<dbReference type="EMBL" id="BSBO01000014">
    <property type="protein sequence ID" value="GLG04378.1"/>
    <property type="molecule type" value="Genomic_DNA"/>
</dbReference>
<dbReference type="PROSITE" id="PS01124">
    <property type="entry name" value="HTH_ARAC_FAMILY_2"/>
    <property type="match status" value="1"/>
</dbReference>
<keyword evidence="3" id="KW-0804">Transcription</keyword>
<dbReference type="RefSeq" id="WP_087168653.1">
    <property type="nucleotide sequence ID" value="NZ_BSBO01000014.1"/>
</dbReference>
<dbReference type="SMART" id="SM00342">
    <property type="entry name" value="HTH_ARAC"/>
    <property type="match status" value="1"/>
</dbReference>
<evidence type="ECO:0000256" key="2">
    <source>
        <dbReference type="ARBA" id="ARBA00023125"/>
    </source>
</evidence>
<protein>
    <submittedName>
        <fullName evidence="6">AraC family transcriptional regulator</fullName>
    </submittedName>
</protein>
<evidence type="ECO:0000313" key="5">
    <source>
        <dbReference type="EMBL" id="GLG04378.1"/>
    </source>
</evidence>
<evidence type="ECO:0000313" key="6">
    <source>
        <dbReference type="EMBL" id="GLG91635.1"/>
    </source>
</evidence>
<dbReference type="GO" id="GO:0043565">
    <property type="term" value="F:sequence-specific DNA binding"/>
    <property type="evidence" value="ECO:0007669"/>
    <property type="project" value="InterPro"/>
</dbReference>
<dbReference type="EMBL" id="BSCH01000023">
    <property type="protein sequence ID" value="GLG91635.1"/>
    <property type="molecule type" value="Genomic_DNA"/>
</dbReference>
<dbReference type="Pfam" id="PF02311">
    <property type="entry name" value="AraC_binding"/>
    <property type="match status" value="1"/>
</dbReference>
<dbReference type="Gene3D" id="1.10.10.60">
    <property type="entry name" value="Homeodomain-like"/>
    <property type="match status" value="2"/>
</dbReference>
<dbReference type="PRINTS" id="PR00032">
    <property type="entry name" value="HTHARAC"/>
</dbReference>
<dbReference type="InterPro" id="IPR018060">
    <property type="entry name" value="HTH_AraC"/>
</dbReference>
<dbReference type="PANTHER" id="PTHR43280">
    <property type="entry name" value="ARAC-FAMILY TRANSCRIPTIONAL REGULATOR"/>
    <property type="match status" value="1"/>
</dbReference>
<dbReference type="SUPFAM" id="SSF51215">
    <property type="entry name" value="Regulatory protein AraC"/>
    <property type="match status" value="1"/>
</dbReference>
<reference evidence="6" key="4">
    <citation type="submission" date="2022-11" db="EMBL/GenBank/DDBJ databases">
        <title>Draft genome sequence of Sellimonas catena strain 18CBH55.</title>
        <authorList>
            <person name="Atsushi H."/>
            <person name="Moriya O."/>
            <person name="Mitsuo S."/>
        </authorList>
    </citation>
    <scope>NUCLEOTIDE SEQUENCE</scope>
    <source>
        <strain evidence="6">18CBH55</strain>
    </source>
</reference>
<dbReference type="SUPFAM" id="SSF46689">
    <property type="entry name" value="Homeodomain-like"/>
    <property type="match status" value="2"/>
</dbReference>
<gene>
    <name evidence="5" type="ORF">Selli1_15520</name>
    <name evidence="6" type="ORF">Selli2_30620</name>
</gene>
<keyword evidence="2" id="KW-0238">DNA-binding</keyword>
<sequence>MGYEHELIIPNEGFPFKLFRFEGKDGHYVREKHWHRSIEIFAVFEGTLTFFINEEKYPLKPGEFILLNSNEIHSVVSPLPNHTIVLQIPMNVFRNYYAQDGMILFTHSPRRQDQKIMELMESMYRDIQIKETGYEWKVQSDFFMLIYLLVTKYRKQEILPEEIRHYRKLNRLSMITGYIRDNYTKDLSLETVAEIFGYSPSYLSRMFQKYARTNYKTFLQDVRVEYGFQELANTDHTIGEIAMNHGFPNQKAFTREFRKKYGILPSEYRKRQKSAMD</sequence>
<dbReference type="AlphaFoldDB" id="A0A9W6CFX0"/>
<reference evidence="6" key="3">
    <citation type="submission" date="2022-11" db="EMBL/GenBank/DDBJ databases">
        <title>Draft genome sequence of Sellimonas catena strain 18CBH55.</title>
        <authorList>
            <person name="Hisatomi A."/>
            <person name="Ohkuma M."/>
            <person name="Sakamoto M."/>
        </authorList>
    </citation>
    <scope>NUCLEOTIDE SEQUENCE</scope>
    <source>
        <strain evidence="6">18CBH55</strain>
    </source>
</reference>
<dbReference type="InterPro" id="IPR020449">
    <property type="entry name" value="Tscrpt_reg_AraC-type_HTH"/>
</dbReference>
<dbReference type="InterPro" id="IPR009057">
    <property type="entry name" value="Homeodomain-like_sf"/>
</dbReference>
<evidence type="ECO:0000256" key="1">
    <source>
        <dbReference type="ARBA" id="ARBA00023015"/>
    </source>
</evidence>
<dbReference type="Pfam" id="PF12833">
    <property type="entry name" value="HTH_18"/>
    <property type="match status" value="1"/>
</dbReference>
<reference evidence="5" key="2">
    <citation type="submission" date="2022-11" db="EMBL/GenBank/DDBJ databases">
        <title>Draft genome sequence of Sellimonas catena strain 12EGH17.</title>
        <authorList>
            <person name="Hisatomi A."/>
            <person name="Ohkuma M."/>
            <person name="Sakamoto M."/>
        </authorList>
    </citation>
    <scope>NUCLEOTIDE SEQUENCE</scope>
    <source>
        <strain evidence="5">12EGH17</strain>
    </source>
</reference>
<dbReference type="InterPro" id="IPR037923">
    <property type="entry name" value="HTH-like"/>
</dbReference>
<evidence type="ECO:0000313" key="7">
    <source>
        <dbReference type="Proteomes" id="UP001145094"/>
    </source>
</evidence>
<feature type="domain" description="HTH araC/xylS-type" evidence="4">
    <location>
        <begin position="173"/>
        <end position="271"/>
    </location>
</feature>
<proteinExistence type="predicted"/>
<keyword evidence="8" id="KW-1185">Reference proteome</keyword>
<accession>A0A9W6CFX0</accession>
<comment type="caution">
    <text evidence="6">The sequence shown here is derived from an EMBL/GenBank/DDBJ whole genome shotgun (WGS) entry which is preliminary data.</text>
</comment>